<evidence type="ECO:0000313" key="3">
    <source>
        <dbReference type="Proteomes" id="UP000585050"/>
    </source>
</evidence>
<dbReference type="EMBL" id="JABAIL010000009">
    <property type="protein sequence ID" value="NLR94016.1"/>
    <property type="molecule type" value="Genomic_DNA"/>
</dbReference>
<comment type="caution">
    <text evidence="2">The sequence shown here is derived from an EMBL/GenBank/DDBJ whole genome shotgun (WGS) entry which is preliminary data.</text>
</comment>
<name>A0A7X8SPI8_9BACT</name>
<feature type="signal peptide" evidence="1">
    <location>
        <begin position="1"/>
        <end position="20"/>
    </location>
</feature>
<gene>
    <name evidence="2" type="ORF">HGP29_22635</name>
</gene>
<keyword evidence="3" id="KW-1185">Reference proteome</keyword>
<sequence>MKKILFTLTLLGLCSLFLYGQSPQTLNTEIILEEPSSIDNLMASNTHIPTPLDHEKSVYVDNSGTYVNKSLPLYLNFTTSKEEGAAVYSLNNEEEVHEEDPLFLDTEGPNYIRSKWMVDPETKEYLSPKREVKYEVIADSKAPISKISFDGTKLHDNGVEAFYGKNLMMHLVANDTYSGVNNIYYSLDGETFHPYTYSVPLSQEGQHIVYYYSADNVGNPEEVRTSTFKIDLTSPESGAEWKGLVYNENIISPNTTLRLYSEDAMSGLDHIEFAYDNSAFDVFQYQPISVKDLKDGEHVIHYKGIDLVDNEEVEKTISFYVDKIAPEINHTINGDQYIDGNTIYVSPRTTFSITSSDNKAGVKQVFYSTNGGHNFTPYSNEFTLKNELGEHHISYNASDNVNNKTGNKTIEGSDILFMDNISPSTSLEYIGEEFEHRDTLFITSKTQIKLTSSDTHSKVRETFFALNGESDKTYSGAFNVNEDGFQTLSYHAIDHVNNEEGSNEVSFFVDNEGPEIYHNMSIEPIGKHGEFDVYPAFTKVYLGATDKHVGTEEIKYSINGGPLTLYSSGSNLDISEKEHLKRDQHYKIKVVAIDNLGNESTKSFEFYVGQH</sequence>
<dbReference type="InterPro" id="IPR058094">
    <property type="entry name" value="Ig-like_OmpL47-like"/>
</dbReference>
<dbReference type="Gene3D" id="3.30.1920.20">
    <property type="match status" value="2"/>
</dbReference>
<dbReference type="RefSeq" id="WP_168884729.1">
    <property type="nucleotide sequence ID" value="NZ_JABAIL010000009.1"/>
</dbReference>
<accession>A0A7X8SPI8</accession>
<protein>
    <recommendedName>
        <fullName evidence="4">Ig-like domain-containing protein</fullName>
    </recommendedName>
</protein>
<feature type="chain" id="PRO_5030900810" description="Ig-like domain-containing protein" evidence="1">
    <location>
        <begin position="21"/>
        <end position="611"/>
    </location>
</feature>
<dbReference type="Proteomes" id="UP000585050">
    <property type="component" value="Unassembled WGS sequence"/>
</dbReference>
<keyword evidence="1" id="KW-0732">Signal</keyword>
<evidence type="ECO:0008006" key="4">
    <source>
        <dbReference type="Google" id="ProtNLM"/>
    </source>
</evidence>
<reference evidence="2 3" key="1">
    <citation type="submission" date="2020-04" db="EMBL/GenBank/DDBJ databases">
        <title>Flammeovirga sp. SR4, a novel species isolated from seawater.</title>
        <authorList>
            <person name="Wang X."/>
        </authorList>
    </citation>
    <scope>NUCLEOTIDE SEQUENCE [LARGE SCALE GENOMIC DNA]</scope>
    <source>
        <strain evidence="2 3">SR4</strain>
    </source>
</reference>
<organism evidence="2 3">
    <name type="scientific">Flammeovirga agarivorans</name>
    <dbReference type="NCBI Taxonomy" id="2726742"/>
    <lineage>
        <taxon>Bacteria</taxon>
        <taxon>Pseudomonadati</taxon>
        <taxon>Bacteroidota</taxon>
        <taxon>Cytophagia</taxon>
        <taxon>Cytophagales</taxon>
        <taxon>Flammeovirgaceae</taxon>
        <taxon>Flammeovirga</taxon>
    </lineage>
</organism>
<evidence type="ECO:0000256" key="1">
    <source>
        <dbReference type="SAM" id="SignalP"/>
    </source>
</evidence>
<evidence type="ECO:0000313" key="2">
    <source>
        <dbReference type="EMBL" id="NLR94016.1"/>
    </source>
</evidence>
<proteinExistence type="predicted"/>
<dbReference type="NCBIfam" id="NF047446">
    <property type="entry name" value="barrel_OmpL47"/>
    <property type="match status" value="3"/>
</dbReference>
<dbReference type="AlphaFoldDB" id="A0A7X8SPI8"/>